<feature type="transmembrane region" description="Helical" evidence="1">
    <location>
        <begin position="100"/>
        <end position="118"/>
    </location>
</feature>
<sequence length="122" mass="13929">MTFNKIFYGIWIFLFALFAFWQLNDVDPEVWVTIYAMAMLFCVFAVRGIFPKIPLTIVVVVCVLGAIYFFPGGVGDWISDEWAQKDLTMKTPAMEENRETFGLMIIALVLSPALYKAWKGKA</sequence>
<dbReference type="Pfam" id="PF15071">
    <property type="entry name" value="TMEM220"/>
    <property type="match status" value="1"/>
</dbReference>
<evidence type="ECO:0000256" key="1">
    <source>
        <dbReference type="SAM" id="Phobius"/>
    </source>
</evidence>
<keyword evidence="1" id="KW-0472">Membrane</keyword>
<accession>A0ABY6MJ24</accession>
<evidence type="ECO:0000313" key="3">
    <source>
        <dbReference type="Proteomes" id="UP001163156"/>
    </source>
</evidence>
<dbReference type="EMBL" id="CP110226">
    <property type="protein sequence ID" value="UZD22666.1"/>
    <property type="molecule type" value="Genomic_DNA"/>
</dbReference>
<feature type="transmembrane region" description="Helical" evidence="1">
    <location>
        <begin position="30"/>
        <end position="46"/>
    </location>
</feature>
<feature type="transmembrane region" description="Helical" evidence="1">
    <location>
        <begin position="7"/>
        <end position="24"/>
    </location>
</feature>
<name>A0ABY6MJ24_9BACT</name>
<evidence type="ECO:0000313" key="2">
    <source>
        <dbReference type="EMBL" id="UZD22666.1"/>
    </source>
</evidence>
<gene>
    <name evidence="2" type="ORF">OM944_18695</name>
</gene>
<feature type="transmembrane region" description="Helical" evidence="1">
    <location>
        <begin position="53"/>
        <end position="70"/>
    </location>
</feature>
<proteinExistence type="predicted"/>
<keyword evidence="3" id="KW-1185">Reference proteome</keyword>
<reference evidence="2" key="1">
    <citation type="submission" date="2022-10" db="EMBL/GenBank/DDBJ databases">
        <title>Algoriphagus sp. a novel bacteria isolate from halophytes salicornia europaea.</title>
        <authorList>
            <person name="Peng Y."/>
            <person name="Jiang L."/>
            <person name="Lee J."/>
        </authorList>
    </citation>
    <scope>NUCLEOTIDE SEQUENCE</scope>
    <source>
        <strain evidence="2">TR-M5</strain>
    </source>
</reference>
<dbReference type="Proteomes" id="UP001163156">
    <property type="component" value="Chromosome"/>
</dbReference>
<keyword evidence="1 2" id="KW-0812">Transmembrane</keyword>
<dbReference type="InterPro" id="IPR029377">
    <property type="entry name" value="TMEM220"/>
</dbReference>
<keyword evidence="1" id="KW-1133">Transmembrane helix</keyword>
<dbReference type="RefSeq" id="WP_264809188.1">
    <property type="nucleotide sequence ID" value="NZ_CP110226.1"/>
</dbReference>
<protein>
    <submittedName>
        <fullName evidence="2">Transmembrane 220 family protein</fullName>
    </submittedName>
</protein>
<organism evidence="2 3">
    <name type="scientific">Algoriphagus halophytocola</name>
    <dbReference type="NCBI Taxonomy" id="2991499"/>
    <lineage>
        <taxon>Bacteria</taxon>
        <taxon>Pseudomonadati</taxon>
        <taxon>Bacteroidota</taxon>
        <taxon>Cytophagia</taxon>
        <taxon>Cytophagales</taxon>
        <taxon>Cyclobacteriaceae</taxon>
        <taxon>Algoriphagus</taxon>
    </lineage>
</organism>